<evidence type="ECO:0000256" key="2">
    <source>
        <dbReference type="ARBA" id="ARBA00022692"/>
    </source>
</evidence>
<proteinExistence type="predicted"/>
<evidence type="ECO:0000256" key="4">
    <source>
        <dbReference type="ARBA" id="ARBA00022989"/>
    </source>
</evidence>
<dbReference type="EMBL" id="QNUK01000114">
    <property type="protein sequence ID" value="KAF5901392.1"/>
    <property type="molecule type" value="Genomic_DNA"/>
</dbReference>
<name>A0A8J4UMH8_CLAMG</name>
<keyword evidence="5 8" id="KW-0472">Membrane</keyword>
<dbReference type="PANTHER" id="PTHR23037:SF46">
    <property type="entry name" value="INTERLEUKIN 5 RECEPTOR SUBUNIT ALPHA"/>
    <property type="match status" value="1"/>
</dbReference>
<keyword evidence="12" id="KW-1185">Reference proteome</keyword>
<dbReference type="GO" id="GO:0004896">
    <property type="term" value="F:cytokine receptor activity"/>
    <property type="evidence" value="ECO:0007669"/>
    <property type="project" value="TreeGrafter"/>
</dbReference>
<keyword evidence="6 11" id="KW-0675">Receptor</keyword>
<dbReference type="Proteomes" id="UP000727407">
    <property type="component" value="Unassembled WGS sequence"/>
</dbReference>
<dbReference type="OrthoDB" id="9835959at2759"/>
<dbReference type="Gene3D" id="2.60.40.10">
    <property type="entry name" value="Immunoglobulins"/>
    <property type="match status" value="1"/>
</dbReference>
<gene>
    <name evidence="11" type="ORF">DAT39_008885</name>
</gene>
<keyword evidence="3 9" id="KW-0732">Signal</keyword>
<evidence type="ECO:0000256" key="6">
    <source>
        <dbReference type="ARBA" id="ARBA00023170"/>
    </source>
</evidence>
<evidence type="ECO:0000259" key="10">
    <source>
        <dbReference type="PROSITE" id="PS50853"/>
    </source>
</evidence>
<evidence type="ECO:0000256" key="9">
    <source>
        <dbReference type="SAM" id="SignalP"/>
    </source>
</evidence>
<dbReference type="InterPro" id="IPR036116">
    <property type="entry name" value="FN3_sf"/>
</dbReference>
<keyword evidence="4 8" id="KW-1133">Transmembrane helix</keyword>
<dbReference type="AlphaFoldDB" id="A0A8J4UMH8"/>
<feature type="chain" id="PRO_5035220513" evidence="9">
    <location>
        <begin position="26"/>
        <end position="307"/>
    </location>
</feature>
<accession>A0A8J4UMH8</accession>
<evidence type="ECO:0000256" key="8">
    <source>
        <dbReference type="SAM" id="Phobius"/>
    </source>
</evidence>
<reference evidence="11" key="1">
    <citation type="submission" date="2020-07" db="EMBL/GenBank/DDBJ databases">
        <title>Clarias magur genome sequencing, assembly and annotation.</title>
        <authorList>
            <person name="Kushwaha B."/>
            <person name="Kumar R."/>
            <person name="Das P."/>
            <person name="Joshi C.G."/>
            <person name="Kumar D."/>
            <person name="Nagpure N.S."/>
            <person name="Pandey M."/>
            <person name="Agarwal S."/>
            <person name="Srivastava S."/>
            <person name="Singh M."/>
            <person name="Sahoo L."/>
            <person name="Jayasankar P."/>
            <person name="Meher P.K."/>
            <person name="Koringa P.G."/>
            <person name="Iquebal M.A."/>
            <person name="Das S.P."/>
            <person name="Bit A."/>
            <person name="Patnaik S."/>
            <person name="Patel N."/>
            <person name="Shah T.M."/>
            <person name="Hinsu A."/>
            <person name="Jena J.K."/>
        </authorList>
    </citation>
    <scope>NUCLEOTIDE SEQUENCE</scope>
    <source>
        <strain evidence="11">CIFAMagur01</strain>
        <tissue evidence="11">Testis</tissue>
    </source>
</reference>
<organism evidence="11 12">
    <name type="scientific">Clarias magur</name>
    <name type="common">Asian catfish</name>
    <name type="synonym">Macropteronotus magur</name>
    <dbReference type="NCBI Taxonomy" id="1594786"/>
    <lineage>
        <taxon>Eukaryota</taxon>
        <taxon>Metazoa</taxon>
        <taxon>Chordata</taxon>
        <taxon>Craniata</taxon>
        <taxon>Vertebrata</taxon>
        <taxon>Euteleostomi</taxon>
        <taxon>Actinopterygii</taxon>
        <taxon>Neopterygii</taxon>
        <taxon>Teleostei</taxon>
        <taxon>Ostariophysi</taxon>
        <taxon>Siluriformes</taxon>
        <taxon>Clariidae</taxon>
        <taxon>Clarias</taxon>
    </lineage>
</organism>
<evidence type="ECO:0000256" key="1">
    <source>
        <dbReference type="ARBA" id="ARBA00004479"/>
    </source>
</evidence>
<feature type="signal peptide" evidence="9">
    <location>
        <begin position="1"/>
        <end position="25"/>
    </location>
</feature>
<feature type="transmembrane region" description="Helical" evidence="8">
    <location>
        <begin position="255"/>
        <end position="276"/>
    </location>
</feature>
<feature type="non-terminal residue" evidence="11">
    <location>
        <position position="307"/>
    </location>
</feature>
<dbReference type="SUPFAM" id="SSF49265">
    <property type="entry name" value="Fibronectin type III"/>
    <property type="match status" value="2"/>
</dbReference>
<comment type="caution">
    <text evidence="11">The sequence shown here is derived from an EMBL/GenBank/DDBJ whole genome shotgun (WGS) entry which is preliminary data.</text>
</comment>
<evidence type="ECO:0000256" key="3">
    <source>
        <dbReference type="ARBA" id="ARBA00022729"/>
    </source>
</evidence>
<evidence type="ECO:0000256" key="7">
    <source>
        <dbReference type="ARBA" id="ARBA00023180"/>
    </source>
</evidence>
<protein>
    <submittedName>
        <fullName evidence="11">Interleukin-5 receptor subunit alpha-like isoform X1</fullName>
    </submittedName>
</protein>
<feature type="non-terminal residue" evidence="11">
    <location>
        <position position="1"/>
    </location>
</feature>
<dbReference type="CDD" id="cd00063">
    <property type="entry name" value="FN3"/>
    <property type="match status" value="1"/>
</dbReference>
<dbReference type="PROSITE" id="PS50853">
    <property type="entry name" value="FN3"/>
    <property type="match status" value="1"/>
</dbReference>
<feature type="domain" description="Fibronectin type-III" evidence="10">
    <location>
        <begin position="152"/>
        <end position="245"/>
    </location>
</feature>
<keyword evidence="2 8" id="KW-0812">Transmembrane</keyword>
<evidence type="ECO:0000313" key="11">
    <source>
        <dbReference type="EMBL" id="KAF5901392.1"/>
    </source>
</evidence>
<keyword evidence="7" id="KW-0325">Glycoprotein</keyword>
<evidence type="ECO:0000256" key="5">
    <source>
        <dbReference type="ARBA" id="ARBA00023136"/>
    </source>
</evidence>
<comment type="subcellular location">
    <subcellularLocation>
        <location evidence="1">Membrane</location>
        <topology evidence="1">Single-pass type I membrane protein</topology>
    </subcellularLocation>
</comment>
<dbReference type="InterPro" id="IPR003961">
    <property type="entry name" value="FN3_dom"/>
</dbReference>
<evidence type="ECO:0000313" key="12">
    <source>
        <dbReference type="Proteomes" id="UP000727407"/>
    </source>
</evidence>
<dbReference type="GO" id="GO:0009897">
    <property type="term" value="C:external side of plasma membrane"/>
    <property type="evidence" value="ECO:0007669"/>
    <property type="project" value="TreeGrafter"/>
</dbReference>
<sequence>DQTILTPQFNMRLCGLLLALSLVLAEDDICSDQNKCTPERQTNDLVNHKNSNISINPFDIPCIIVHANVLSCSWSIDGVPDDVQYSASFRISEEHSLNCISEASKKLVECQSQLWGDDSEDTIVVKVNVSMDGYWCIICQNYDPVEIEKLDPPQNITTLIKSTNLEIQWVEPRSLNFDNPWCFEYELKINDELISLVDKLEYNITNFEPTTKYTIKMRVRQGSNCGGTDTSPWSDWSQPVEINPSNQPGSQEVNIGVIAAIAFVLPMVLLAILLICKFQRLFEKVFPSIPNPSKNVQMLLEKNDFNQ</sequence>
<dbReference type="PANTHER" id="PTHR23037">
    <property type="entry name" value="CYTOKINE RECEPTOR"/>
    <property type="match status" value="1"/>
</dbReference>
<dbReference type="InterPro" id="IPR013783">
    <property type="entry name" value="Ig-like_fold"/>
</dbReference>